<gene>
    <name evidence="6" type="primary">Dzip3_1</name>
    <name evidence="6" type="ORF">HYLPRA_R15337</name>
</gene>
<dbReference type="AlphaFoldDB" id="A0A7K5WVR0"/>
<dbReference type="PANTHER" id="PTHR17550">
    <property type="entry name" value="E3 UBIQUITIN-PROTEIN LIGASE TTC3"/>
    <property type="match status" value="1"/>
</dbReference>
<evidence type="ECO:0000256" key="1">
    <source>
        <dbReference type="ARBA" id="ARBA00022723"/>
    </source>
</evidence>
<keyword evidence="1" id="KW-0479">Metal-binding</keyword>
<dbReference type="EMBL" id="VYXD01015582">
    <property type="protein sequence ID" value="NWU44974.1"/>
    <property type="molecule type" value="Genomic_DNA"/>
</dbReference>
<keyword evidence="2 4" id="KW-0863">Zinc-finger</keyword>
<dbReference type="GO" id="GO:0008270">
    <property type="term" value="F:zinc ion binding"/>
    <property type="evidence" value="ECO:0007669"/>
    <property type="project" value="UniProtKB-KW"/>
</dbReference>
<keyword evidence="6" id="KW-0436">Ligase</keyword>
<evidence type="ECO:0000256" key="4">
    <source>
        <dbReference type="PROSITE-ProRule" id="PRU00175"/>
    </source>
</evidence>
<dbReference type="PROSITE" id="PS50089">
    <property type="entry name" value="ZF_RING_2"/>
    <property type="match status" value="1"/>
</dbReference>
<evidence type="ECO:0000313" key="7">
    <source>
        <dbReference type="Proteomes" id="UP000557268"/>
    </source>
</evidence>
<keyword evidence="3" id="KW-0862">Zinc</keyword>
<feature type="non-terminal residue" evidence="6">
    <location>
        <position position="272"/>
    </location>
</feature>
<reference evidence="6 7" key="1">
    <citation type="submission" date="2019-09" db="EMBL/GenBank/DDBJ databases">
        <title>Bird 10,000 Genomes (B10K) Project - Family phase.</title>
        <authorList>
            <person name="Zhang G."/>
        </authorList>
    </citation>
    <scope>NUCLEOTIDE SEQUENCE [LARGE SCALE GENOMIC DNA]</scope>
    <source>
        <strain evidence="6">B10K-DU-001-70</strain>
        <tissue evidence="6">Muscle</tissue>
    </source>
</reference>
<dbReference type="Gene3D" id="3.30.40.10">
    <property type="entry name" value="Zinc/RING finger domain, C3HC4 (zinc finger)"/>
    <property type="match status" value="1"/>
</dbReference>
<evidence type="ECO:0000313" key="6">
    <source>
        <dbReference type="EMBL" id="NWU44974.1"/>
    </source>
</evidence>
<dbReference type="Proteomes" id="UP000557268">
    <property type="component" value="Unassembled WGS sequence"/>
</dbReference>
<dbReference type="GO" id="GO:0016874">
    <property type="term" value="F:ligase activity"/>
    <property type="evidence" value="ECO:0007669"/>
    <property type="project" value="UniProtKB-KW"/>
</dbReference>
<feature type="domain" description="RING-type" evidence="5">
    <location>
        <begin position="201"/>
        <end position="241"/>
    </location>
</feature>
<protein>
    <submittedName>
        <fullName evidence="6">DZIP3 ligase</fullName>
    </submittedName>
</protein>
<dbReference type="Pfam" id="PF13639">
    <property type="entry name" value="zf-RING_2"/>
    <property type="match status" value="1"/>
</dbReference>
<keyword evidence="7" id="KW-1185">Reference proteome</keyword>
<sequence>ESQHKLQEIRQHFTRPPDQSVLFWLYQCWCAGANTHVFLDRHEAKQLASLSCDVAIDRRIGRRTGTLSLWTRLVSSVREAYTADELLVYRDRWNTKLEGVQYLTELTMADILFGNTRNNEYLRDPDGAYCTWHIWQEFTRSAPPLYAEALASITWERDLKVLQLQAHVWECTLTPSAPPQDSLSYVEIQPKESAASSDDPCTICHEELGRNSCELECGHEFHRECIRTWLQEHSSTCPICRDYAVLPADVPARAAWNNSKHSKAKHWKRSAF</sequence>
<evidence type="ECO:0000256" key="2">
    <source>
        <dbReference type="ARBA" id="ARBA00022771"/>
    </source>
</evidence>
<dbReference type="InterPro" id="IPR001841">
    <property type="entry name" value="Znf_RING"/>
</dbReference>
<comment type="caution">
    <text evidence="6">The sequence shown here is derived from an EMBL/GenBank/DDBJ whole genome shotgun (WGS) entry which is preliminary data.</text>
</comment>
<name>A0A7K5WVR0_9SYLV</name>
<proteinExistence type="predicted"/>
<dbReference type="SUPFAM" id="SSF57850">
    <property type="entry name" value="RING/U-box"/>
    <property type="match status" value="1"/>
</dbReference>
<evidence type="ECO:0000256" key="3">
    <source>
        <dbReference type="ARBA" id="ARBA00022833"/>
    </source>
</evidence>
<dbReference type="PANTHER" id="PTHR17550:SF4">
    <property type="entry name" value="E3 UBIQUITIN-PROTEIN LIGASE TTC3"/>
    <property type="match status" value="1"/>
</dbReference>
<organism evidence="6 7">
    <name type="scientific">Hylia prasina</name>
    <name type="common">green hylia</name>
    <dbReference type="NCBI Taxonomy" id="208073"/>
    <lineage>
        <taxon>Eukaryota</taxon>
        <taxon>Metazoa</taxon>
        <taxon>Chordata</taxon>
        <taxon>Craniata</taxon>
        <taxon>Vertebrata</taxon>
        <taxon>Euteleostomi</taxon>
        <taxon>Archelosauria</taxon>
        <taxon>Archosauria</taxon>
        <taxon>Dinosauria</taxon>
        <taxon>Saurischia</taxon>
        <taxon>Theropoda</taxon>
        <taxon>Coelurosauria</taxon>
        <taxon>Aves</taxon>
        <taxon>Neognathae</taxon>
        <taxon>Neoaves</taxon>
        <taxon>Telluraves</taxon>
        <taxon>Australaves</taxon>
        <taxon>Passeriformes</taxon>
        <taxon>Sylvioidea</taxon>
        <taxon>Sylviidae</taxon>
        <taxon>Acrocephalinae</taxon>
        <taxon>Hylia</taxon>
    </lineage>
</organism>
<feature type="non-terminal residue" evidence="6">
    <location>
        <position position="1"/>
    </location>
</feature>
<accession>A0A7K5WVR0</accession>
<evidence type="ECO:0000259" key="5">
    <source>
        <dbReference type="PROSITE" id="PS50089"/>
    </source>
</evidence>
<dbReference type="SMART" id="SM00184">
    <property type="entry name" value="RING"/>
    <property type="match status" value="1"/>
</dbReference>
<dbReference type="InterPro" id="IPR013083">
    <property type="entry name" value="Znf_RING/FYVE/PHD"/>
</dbReference>